<feature type="domain" description="C2H2-type" evidence="7">
    <location>
        <begin position="745"/>
        <end position="774"/>
    </location>
</feature>
<dbReference type="PANTHER" id="PTHR47166">
    <property type="entry name" value="ZINC FINGER PROTEIN 831"/>
    <property type="match status" value="1"/>
</dbReference>
<organism evidence="8 9">
    <name type="scientific">Camelus dromedarius</name>
    <name type="common">Dromedary</name>
    <name type="synonym">Arabian camel</name>
    <dbReference type="NCBI Taxonomy" id="9838"/>
    <lineage>
        <taxon>Eukaryota</taxon>
        <taxon>Metazoa</taxon>
        <taxon>Chordata</taxon>
        <taxon>Craniata</taxon>
        <taxon>Vertebrata</taxon>
        <taxon>Euteleostomi</taxon>
        <taxon>Mammalia</taxon>
        <taxon>Eutheria</taxon>
        <taxon>Laurasiatheria</taxon>
        <taxon>Artiodactyla</taxon>
        <taxon>Tylopoda</taxon>
        <taxon>Camelidae</taxon>
        <taxon>Camelus</taxon>
    </lineage>
</organism>
<sequence>MGRKQGAPPAVQRVLGTRDGWKTVCGGRSGRGWGVAHAADGGSEGSGELSAGVGENLATSLAEQVVLPEPSPTHLPSLSPSAQQGCRTCPSLVQMEKHQRRVTSRRKALWACYLAGSDQLLLTAQSVLGCFSLSPEDGLIWGDGWCSAPCSPIRPPADSPSCSTVLGLTLFPGHSQPPPGCPGVHPGLHSAGRGTRGASSGPPAWTHAAAVVALCSPEGPGKWPESEGLIASLLTLFLATCSQLGTVMPEDGENRLTLLRVPSGLSRTAEPARCLPLASRARQHSPAPSAPGWITCSVWSLVVPQLNGVPAALGVDLLDDTLLIASFAPALPLLRKACLKSPPKQNPRHNLLSLGTAPETAALPRGAERDLRQGVGGKVGWGGFARSKYFGVSLETHMSTSSVPDATLGVFTHVASSDPLSNSAQAAGSRVSGASTGKQGKQGQEGGSDGYEHGIPDRVAGKRWRCGVPRRCVVSPASRCSPLPREASGDPQRAAVGLSDIFPLHQAFLSMAGRARWVFLAPLPLICPALHHGWEGTTWIPASPIFEQRPKPDPEAEDVLFFLLGLIVAHRLPGIPGHPDDVGWRCQTSPALPRLPGTSQLQLLASPHLTLGPVILPPEQSLAPTVFLKALPIPLYHTVPPGGLQPRAPLLTGSLEGGGMPFILSPMLQPEGPGPTQVGKPAAPTLTVNIVGPLPVLSPGLGPTLGSPGKVRNAGKYLCPHCGRDCLKPSVLEKHIRSHTGERPFPCATCGIAFKTQSNLYKHRRTQTHLNNSRLSSESEGGGSSLPEEGDKAGEPAGAAGRRSQRPRSLGSQAAGLCPAPTAHGSPVAKSLDVKSEAVPGPGCVTSERPLWTRRPGPRRPARSRGGSVRSRGPRRPAGRAPRRSPRRPGPRRAAEEVREHRLGRTAESWSKRSPRGRAARGPGAGAAGRLELEKRRLEERSPAHLAQPGRGGRPQLDNVRPRKTVLSKQGSIDLPMPYTYKDSFHFDLRPPEPGRRRPAALGAARSTFTPPDKARPLFFHSVPTQLSTGTECVPVTRSNSLPFVEGTRTWPEPPDPQDAWLRRQKPLSARPAPARPADVPSGHPRALVRQAAVEDLPGPPTGEMPTPPEDPDGKSAAGEGAASKGQGAARKRSPRKLKMFSQEKWQVYGNETFKRIYQKMKGSHQGGKQAREVTGAGGAELDRPLQEEAAGSKGAAPSQDARRTPVPGDTSLGAKPAPSASPPALEGFLVTQPPKQRKTVARGGGSDQPGVNALSCREPPCLGNKSPLLPPNRGLELGSQLPPELGPPEGGDLEASRPGLPDPKLEGSTHGSSGSKETCQRAHVVLRWPGDSSGEPQPTEEELPSERKKLKVEELSCQEPLRAGGETPGGPVQATSPPAQNQDSDPREKPGELPGSGDCTVRVRAGRLGEPGKASSASPEVASGALRHVGPQNKDSLLCPTAPRGPSLAATQPRTPSILTAPVDTSFLPQYLLRLPQGETHPPPPVTQKPDQGPDPLCRSGYLEERASFVRSGLGALLPPCPALSQVPGGADSFWEDPSWSGPRDRRKRVLGEEKGGLDTGLPAAGAPRRAASFLPTPVCDSRGSETHDTQALCGSSTAARACPSGGVLSPWDPNRELRGPPESVSAEESPSPERPAGLSPCCSRQPSSFLSALSAPGWPELAVGTQAETLGLIGAQGPFPSLRAEPRLTWCCLSRSLPLPMEQKEKDASVYLALHFPGDSPPEEGPDARPVSKAVSGGWPRTRPGGGGQTQMLKVTSSSAPGPWGLRESA</sequence>
<feature type="region of interest" description="Disordered" evidence="6">
    <location>
        <begin position="1717"/>
        <end position="1772"/>
    </location>
</feature>
<evidence type="ECO:0000313" key="9">
    <source>
        <dbReference type="Proteomes" id="UP000299084"/>
    </source>
</evidence>
<evidence type="ECO:0000259" key="7">
    <source>
        <dbReference type="PROSITE" id="PS50157"/>
    </source>
</evidence>
<feature type="region of interest" description="Disordered" evidence="6">
    <location>
        <begin position="1044"/>
        <end position="1145"/>
    </location>
</feature>
<evidence type="ECO:0000256" key="3">
    <source>
        <dbReference type="ARBA" id="ARBA00022771"/>
    </source>
</evidence>
<feature type="compositionally biased region" description="Pro residues" evidence="6">
    <location>
        <begin position="1098"/>
        <end position="1109"/>
    </location>
</feature>
<feature type="compositionally biased region" description="Basic and acidic residues" evidence="6">
    <location>
        <begin position="1345"/>
        <end position="1355"/>
    </location>
</feature>
<evidence type="ECO:0000313" key="8">
    <source>
        <dbReference type="EMBL" id="KAB1262135.1"/>
    </source>
</evidence>
<keyword evidence="1" id="KW-0479">Metal-binding</keyword>
<dbReference type="STRING" id="9838.ENSCDRP00005028694"/>
<feature type="compositionally biased region" description="Polar residues" evidence="6">
    <location>
        <begin position="1374"/>
        <end position="1384"/>
    </location>
</feature>
<feature type="compositionally biased region" description="Low complexity" evidence="6">
    <location>
        <begin position="1215"/>
        <end position="1225"/>
    </location>
</feature>
<feature type="region of interest" description="Disordered" evidence="6">
    <location>
        <begin position="1476"/>
        <end position="1500"/>
    </location>
</feature>
<evidence type="ECO:0000256" key="5">
    <source>
        <dbReference type="PROSITE-ProRule" id="PRU00042"/>
    </source>
</evidence>
<gene>
    <name evidence="8" type="ORF">Cadr_000020911</name>
</gene>
<feature type="region of interest" description="Disordered" evidence="6">
    <location>
        <begin position="419"/>
        <end position="454"/>
    </location>
</feature>
<evidence type="ECO:0000256" key="1">
    <source>
        <dbReference type="ARBA" id="ARBA00022723"/>
    </source>
</evidence>
<dbReference type="EMBL" id="JWIN03000019">
    <property type="protein sequence ID" value="KAB1262135.1"/>
    <property type="molecule type" value="Genomic_DNA"/>
</dbReference>
<dbReference type="InterPro" id="IPR036236">
    <property type="entry name" value="Znf_C2H2_sf"/>
</dbReference>
<feature type="compositionally biased region" description="Polar residues" evidence="6">
    <location>
        <begin position="1450"/>
        <end position="1459"/>
    </location>
</feature>
<feature type="region of interest" description="Disordered" evidence="6">
    <location>
        <begin position="767"/>
        <end position="1018"/>
    </location>
</feature>
<evidence type="ECO:0000256" key="4">
    <source>
        <dbReference type="ARBA" id="ARBA00022833"/>
    </source>
</evidence>
<feature type="compositionally biased region" description="Low complexity" evidence="6">
    <location>
        <begin position="1115"/>
        <end position="1129"/>
    </location>
</feature>
<dbReference type="SMART" id="SM00355">
    <property type="entry name" value="ZnF_C2H2"/>
    <property type="match status" value="2"/>
</dbReference>
<dbReference type="Pfam" id="PF00096">
    <property type="entry name" value="zf-C2H2"/>
    <property type="match status" value="1"/>
</dbReference>
<dbReference type="InterPro" id="IPR013087">
    <property type="entry name" value="Znf_C2H2_type"/>
</dbReference>
<protein>
    <submittedName>
        <fullName evidence="8">Zinc finger protein 831</fullName>
    </submittedName>
</protein>
<dbReference type="SUPFAM" id="SSF57667">
    <property type="entry name" value="beta-beta-alpha zinc fingers"/>
    <property type="match status" value="1"/>
</dbReference>
<keyword evidence="2" id="KW-0677">Repeat</keyword>
<comment type="caution">
    <text evidence="8">The sequence shown here is derived from an EMBL/GenBank/DDBJ whole genome shotgun (WGS) entry which is preliminary data.</text>
</comment>
<dbReference type="PROSITE" id="PS50157">
    <property type="entry name" value="ZINC_FINGER_C2H2_2"/>
    <property type="match status" value="2"/>
</dbReference>
<reference evidence="8 9" key="1">
    <citation type="journal article" date="2019" name="Mol. Ecol. Resour.">
        <title>Improving Illumina assemblies with Hi-C and long reads: an example with the North African dromedary.</title>
        <authorList>
            <person name="Elbers J.P."/>
            <person name="Rogers M.F."/>
            <person name="Perelman P.L."/>
            <person name="Proskuryakova A.A."/>
            <person name="Serdyukova N.A."/>
            <person name="Johnson W.E."/>
            <person name="Horin P."/>
            <person name="Corander J."/>
            <person name="Murphy D."/>
            <person name="Burger P.A."/>
        </authorList>
    </citation>
    <scope>NUCLEOTIDE SEQUENCE [LARGE SCALE GENOMIC DNA]</scope>
    <source>
        <strain evidence="8">Drom800</strain>
        <tissue evidence="8">Blood</tissue>
    </source>
</reference>
<feature type="compositionally biased region" description="Basic and acidic residues" evidence="6">
    <location>
        <begin position="983"/>
        <end position="996"/>
    </location>
</feature>
<evidence type="ECO:0000256" key="2">
    <source>
        <dbReference type="ARBA" id="ARBA00022737"/>
    </source>
</evidence>
<dbReference type="PANTHER" id="PTHR47166:SF1">
    <property type="entry name" value="ZINC FINGER PROTEIN 831"/>
    <property type="match status" value="1"/>
</dbReference>
<name>A0A5N4CTH1_CAMDR</name>
<dbReference type="Gene3D" id="3.30.160.60">
    <property type="entry name" value="Classic Zinc Finger"/>
    <property type="match status" value="2"/>
</dbReference>
<dbReference type="GO" id="GO:0008270">
    <property type="term" value="F:zinc ion binding"/>
    <property type="evidence" value="ECO:0007669"/>
    <property type="project" value="UniProtKB-KW"/>
</dbReference>
<proteinExistence type="predicted"/>
<feature type="compositionally biased region" description="Polar residues" evidence="6">
    <location>
        <begin position="419"/>
        <end position="436"/>
    </location>
</feature>
<feature type="compositionally biased region" description="Basic residues" evidence="6">
    <location>
        <begin position="1130"/>
        <end position="1139"/>
    </location>
</feature>
<evidence type="ECO:0000256" key="6">
    <source>
        <dbReference type="SAM" id="MobiDB-lite"/>
    </source>
</evidence>
<feature type="domain" description="C2H2-type" evidence="7">
    <location>
        <begin position="717"/>
        <end position="744"/>
    </location>
</feature>
<dbReference type="FunFam" id="3.30.160.60:FF:000710">
    <property type="entry name" value="Zinc finger protein 768"/>
    <property type="match status" value="1"/>
</dbReference>
<keyword evidence="4" id="KW-0862">Zinc</keyword>
<feature type="compositionally biased region" description="Low complexity" evidence="6">
    <location>
        <begin position="1275"/>
        <end position="1284"/>
    </location>
</feature>
<feature type="compositionally biased region" description="Basic and acidic residues" evidence="6">
    <location>
        <begin position="931"/>
        <end position="943"/>
    </location>
</feature>
<feature type="region of interest" description="Disordered" evidence="6">
    <location>
        <begin position="1160"/>
        <end position="1464"/>
    </location>
</feature>
<feature type="compositionally biased region" description="Basic residues" evidence="6">
    <location>
        <begin position="872"/>
        <end position="891"/>
    </location>
</feature>
<keyword evidence="3 5" id="KW-0863">Zinc-finger</keyword>
<feature type="compositionally biased region" description="Basic and acidic residues" evidence="6">
    <location>
        <begin position="893"/>
        <end position="905"/>
    </location>
</feature>
<dbReference type="PROSITE" id="PS00028">
    <property type="entry name" value="ZINC_FINGER_C2H2_1"/>
    <property type="match status" value="2"/>
</dbReference>
<feature type="compositionally biased region" description="Low complexity" evidence="6">
    <location>
        <begin position="1622"/>
        <end position="1631"/>
    </location>
</feature>
<keyword evidence="9" id="KW-1185">Reference proteome</keyword>
<feature type="region of interest" description="Disordered" evidence="6">
    <location>
        <begin position="1601"/>
        <end position="1644"/>
    </location>
</feature>
<accession>A0A5N4CTH1</accession>
<dbReference type="Proteomes" id="UP000299084">
    <property type="component" value="Unassembled WGS sequence"/>
</dbReference>